<dbReference type="SUPFAM" id="SSF50494">
    <property type="entry name" value="Trypsin-like serine proteases"/>
    <property type="match status" value="1"/>
</dbReference>
<dbReference type="PROSITE" id="PS00135">
    <property type="entry name" value="TRYPSIN_SER"/>
    <property type="match status" value="1"/>
</dbReference>
<evidence type="ECO:0000256" key="2">
    <source>
        <dbReference type="ARBA" id="ARBA00022825"/>
    </source>
</evidence>
<evidence type="ECO:0000259" key="6">
    <source>
        <dbReference type="PROSITE" id="PS50240"/>
    </source>
</evidence>
<feature type="domain" description="Peptidase S1" evidence="6">
    <location>
        <begin position="256"/>
        <end position="534"/>
    </location>
</feature>
<dbReference type="Proteomes" id="UP001158576">
    <property type="component" value="Chromosome 1"/>
</dbReference>
<dbReference type="EMBL" id="OU015566">
    <property type="protein sequence ID" value="CAG5104453.1"/>
    <property type="molecule type" value="Genomic_DNA"/>
</dbReference>
<dbReference type="PROSITE" id="PS00134">
    <property type="entry name" value="TRYPSIN_HIS"/>
    <property type="match status" value="1"/>
</dbReference>
<evidence type="ECO:0000313" key="8">
    <source>
        <dbReference type="Proteomes" id="UP001158576"/>
    </source>
</evidence>
<evidence type="ECO:0000256" key="5">
    <source>
        <dbReference type="SAM" id="SignalP"/>
    </source>
</evidence>
<dbReference type="SUPFAM" id="SSF56436">
    <property type="entry name" value="C-type lectin-like"/>
    <property type="match status" value="1"/>
</dbReference>
<evidence type="ECO:0000256" key="3">
    <source>
        <dbReference type="ARBA" id="ARBA00023157"/>
    </source>
</evidence>
<keyword evidence="2 4" id="KW-0720">Serine protease</keyword>
<dbReference type="Gene3D" id="2.40.20.10">
    <property type="entry name" value="Plasminogen Kringle 4"/>
    <property type="match status" value="1"/>
</dbReference>
<proteinExistence type="predicted"/>
<dbReference type="InterPro" id="IPR038178">
    <property type="entry name" value="Kringle_sf"/>
</dbReference>
<dbReference type="SUPFAM" id="SSF57440">
    <property type="entry name" value="Kringle-like"/>
    <property type="match status" value="1"/>
</dbReference>
<dbReference type="InterPro" id="IPR018114">
    <property type="entry name" value="TRYPSIN_HIS"/>
</dbReference>
<dbReference type="InterPro" id="IPR009003">
    <property type="entry name" value="Peptidase_S1_PA"/>
</dbReference>
<dbReference type="PROSITE" id="PS50240">
    <property type="entry name" value="TRYPSIN_DOM"/>
    <property type="match status" value="1"/>
</dbReference>
<dbReference type="InterPro" id="IPR013806">
    <property type="entry name" value="Kringle-like"/>
</dbReference>
<dbReference type="InterPro" id="IPR033116">
    <property type="entry name" value="TRYPSIN_SER"/>
</dbReference>
<dbReference type="CDD" id="cd00190">
    <property type="entry name" value="Tryp_SPc"/>
    <property type="match status" value="1"/>
</dbReference>
<feature type="signal peptide" evidence="5">
    <location>
        <begin position="1"/>
        <end position="15"/>
    </location>
</feature>
<dbReference type="PANTHER" id="PTHR24252:SF7">
    <property type="entry name" value="HYALIN"/>
    <property type="match status" value="1"/>
</dbReference>
<dbReference type="InterPro" id="IPR016187">
    <property type="entry name" value="CTDL_fold"/>
</dbReference>
<organism evidence="7 8">
    <name type="scientific">Oikopleura dioica</name>
    <name type="common">Tunicate</name>
    <dbReference type="NCBI Taxonomy" id="34765"/>
    <lineage>
        <taxon>Eukaryota</taxon>
        <taxon>Metazoa</taxon>
        <taxon>Chordata</taxon>
        <taxon>Tunicata</taxon>
        <taxon>Appendicularia</taxon>
        <taxon>Copelata</taxon>
        <taxon>Oikopleuridae</taxon>
        <taxon>Oikopleura</taxon>
    </lineage>
</organism>
<keyword evidence="3" id="KW-1015">Disulfide bond</keyword>
<dbReference type="PANTHER" id="PTHR24252">
    <property type="entry name" value="ACROSIN-RELATED"/>
    <property type="match status" value="1"/>
</dbReference>
<protein>
    <submittedName>
        <fullName evidence="7">Oidioi.mRNA.OKI2018_I69.chr1.g1261.t1.cds</fullName>
    </submittedName>
</protein>
<name>A0ABN7SUF1_OIKDI</name>
<gene>
    <name evidence="7" type="ORF">OKIOD_LOCUS10026</name>
</gene>
<keyword evidence="1 4" id="KW-0645">Protease</keyword>
<keyword evidence="4" id="KW-0378">Hydrolase</keyword>
<feature type="chain" id="PRO_5047277814" evidence="5">
    <location>
        <begin position="16"/>
        <end position="553"/>
    </location>
</feature>
<dbReference type="PRINTS" id="PR00722">
    <property type="entry name" value="CHYMOTRYPSIN"/>
</dbReference>
<dbReference type="Gene3D" id="3.10.100.10">
    <property type="entry name" value="Mannose-Binding Protein A, subunit A"/>
    <property type="match status" value="1"/>
</dbReference>
<sequence length="553" mass="62484">MRLAVFHVFLRLTLAFEESSSCAKGWVAGDEKCYRVIPGQPKPLRQAWSTCLKLGGNLFAPKNKVEIQEITRMMLLGDNDFGLSFYKDHIWIGYRLKDSSDRSFPPKLETIMHPRKSAPNYFTTLAAKRVYFPEVEIKFKSGAIARRQAKFIKMVRGSFKLAAPTERGFSARVLCEAPKSKRSCGDSRFCYQPNSIVCDKIEYSGETAVSEMGYECAAWNDESVHPHKFTLNPKNEFLRDQADCGRQPLKTLAQRVVGGRKAELGEVPWQARLRYKQKQRFGTAIRDHQCGATIISSCWIVTAAHCIVFPDFARNRMSESQAEKEWREGMRVDVGTRFHHSDTTIDSFNADHGIRSAKFKDALSFQSFRIKKVKKHSEDEKCIIFDDLTQPACINNNEYKFGIEDDCQVSGWGQTSAVWRTDGGRLPNHLRVASVAVQDFQDCKYNYSRIKVSLRENMHMCAGSPGVDSCQGDSGGPLICVKHGNCIGSHCNKDDERGYLTGVVSFGKGCAQKNYPGVYAHAGKYFNWIKKEVEFAGENNYDSKFVCHSPDCV</sequence>
<evidence type="ECO:0000256" key="4">
    <source>
        <dbReference type="RuleBase" id="RU363034"/>
    </source>
</evidence>
<dbReference type="InterPro" id="IPR001314">
    <property type="entry name" value="Peptidase_S1A"/>
</dbReference>
<keyword evidence="5" id="KW-0732">Signal</keyword>
<dbReference type="InterPro" id="IPR016186">
    <property type="entry name" value="C-type_lectin-like/link_sf"/>
</dbReference>
<dbReference type="InterPro" id="IPR001254">
    <property type="entry name" value="Trypsin_dom"/>
</dbReference>
<accession>A0ABN7SUF1</accession>
<evidence type="ECO:0000256" key="1">
    <source>
        <dbReference type="ARBA" id="ARBA00022670"/>
    </source>
</evidence>
<dbReference type="Pfam" id="PF00089">
    <property type="entry name" value="Trypsin"/>
    <property type="match status" value="1"/>
</dbReference>
<evidence type="ECO:0000313" key="7">
    <source>
        <dbReference type="EMBL" id="CAG5104453.1"/>
    </source>
</evidence>
<keyword evidence="8" id="KW-1185">Reference proteome</keyword>
<dbReference type="SMART" id="SM00020">
    <property type="entry name" value="Tryp_SPc"/>
    <property type="match status" value="1"/>
</dbReference>
<reference evidence="7 8" key="1">
    <citation type="submission" date="2021-04" db="EMBL/GenBank/DDBJ databases">
        <authorList>
            <person name="Bliznina A."/>
        </authorList>
    </citation>
    <scope>NUCLEOTIDE SEQUENCE [LARGE SCALE GENOMIC DNA]</scope>
</reference>
<dbReference type="Gene3D" id="2.40.10.10">
    <property type="entry name" value="Trypsin-like serine proteases"/>
    <property type="match status" value="2"/>
</dbReference>
<dbReference type="InterPro" id="IPR043504">
    <property type="entry name" value="Peptidase_S1_PA_chymotrypsin"/>
</dbReference>